<keyword evidence="3" id="KW-0732">Signal</keyword>
<evidence type="ECO:0000256" key="3">
    <source>
        <dbReference type="RuleBase" id="RU361235"/>
    </source>
</evidence>
<dbReference type="OrthoDB" id="408631at2759"/>
<keyword evidence="2 3" id="KW-0378">Hydrolase</keyword>
<dbReference type="InterPro" id="IPR002018">
    <property type="entry name" value="CarbesteraseB"/>
</dbReference>
<evidence type="ECO:0000259" key="4">
    <source>
        <dbReference type="Pfam" id="PF00135"/>
    </source>
</evidence>
<organism evidence="5 6">
    <name type="scientific">Coprinopsis cinerea (strain Okayama-7 / 130 / ATCC MYA-4618 / FGSC 9003)</name>
    <name type="common">Inky cap fungus</name>
    <name type="synonym">Hormographiella aspergillata</name>
    <dbReference type="NCBI Taxonomy" id="240176"/>
    <lineage>
        <taxon>Eukaryota</taxon>
        <taxon>Fungi</taxon>
        <taxon>Dikarya</taxon>
        <taxon>Basidiomycota</taxon>
        <taxon>Agaricomycotina</taxon>
        <taxon>Agaricomycetes</taxon>
        <taxon>Agaricomycetidae</taxon>
        <taxon>Agaricales</taxon>
        <taxon>Agaricineae</taxon>
        <taxon>Psathyrellaceae</taxon>
        <taxon>Coprinopsis</taxon>
    </lineage>
</organism>
<dbReference type="Proteomes" id="UP000001861">
    <property type="component" value="Unassembled WGS sequence"/>
</dbReference>
<dbReference type="PROSITE" id="PS00122">
    <property type="entry name" value="CARBOXYLESTERASE_B_1"/>
    <property type="match status" value="1"/>
</dbReference>
<dbReference type="SUPFAM" id="SSF53474">
    <property type="entry name" value="alpha/beta-Hydrolases"/>
    <property type="match status" value="1"/>
</dbReference>
<dbReference type="InterPro" id="IPR050309">
    <property type="entry name" value="Type-B_Carboxylest/Lipase"/>
</dbReference>
<dbReference type="KEGG" id="cci:CC1G_12510"/>
<proteinExistence type="inferred from homology"/>
<evidence type="ECO:0000256" key="1">
    <source>
        <dbReference type="ARBA" id="ARBA00005964"/>
    </source>
</evidence>
<dbReference type="EC" id="3.1.1.-" evidence="3"/>
<dbReference type="InParanoid" id="A8PAG1"/>
<feature type="chain" id="PRO_5005121997" description="Carboxylic ester hydrolase" evidence="3">
    <location>
        <begin position="30"/>
        <end position="561"/>
    </location>
</feature>
<evidence type="ECO:0000256" key="2">
    <source>
        <dbReference type="ARBA" id="ARBA00022801"/>
    </source>
</evidence>
<comment type="caution">
    <text evidence="5">The sequence shown here is derived from an EMBL/GenBank/DDBJ whole genome shotgun (WGS) entry which is preliminary data.</text>
</comment>
<dbReference type="AlphaFoldDB" id="A8PAG1"/>
<dbReference type="ESTHER" id="copc7-a8pag1">
    <property type="family name" value="Fungal_carboxylesterase_lipase"/>
</dbReference>
<gene>
    <name evidence="5" type="ORF">CC1G_12510</name>
</gene>
<dbReference type="InterPro" id="IPR019826">
    <property type="entry name" value="Carboxylesterase_B_AS"/>
</dbReference>
<dbReference type="GO" id="GO:0016787">
    <property type="term" value="F:hydrolase activity"/>
    <property type="evidence" value="ECO:0007669"/>
    <property type="project" value="UniProtKB-KW"/>
</dbReference>
<comment type="similarity">
    <text evidence="1 3">Belongs to the type-B carboxylesterase/lipase family.</text>
</comment>
<evidence type="ECO:0000313" key="5">
    <source>
        <dbReference type="EMBL" id="EAU81840.2"/>
    </source>
</evidence>
<reference evidence="5 6" key="1">
    <citation type="journal article" date="2010" name="Proc. Natl. Acad. Sci. U.S.A.">
        <title>Insights into evolution of multicellular fungi from the assembled chromosomes of the mushroom Coprinopsis cinerea (Coprinus cinereus).</title>
        <authorList>
            <person name="Stajich J.E."/>
            <person name="Wilke S.K."/>
            <person name="Ahren D."/>
            <person name="Au C.H."/>
            <person name="Birren B.W."/>
            <person name="Borodovsky M."/>
            <person name="Burns C."/>
            <person name="Canback B."/>
            <person name="Casselton L.A."/>
            <person name="Cheng C.K."/>
            <person name="Deng J."/>
            <person name="Dietrich F.S."/>
            <person name="Fargo D.C."/>
            <person name="Farman M.L."/>
            <person name="Gathman A.C."/>
            <person name="Goldberg J."/>
            <person name="Guigo R."/>
            <person name="Hoegger P.J."/>
            <person name="Hooker J.B."/>
            <person name="Huggins A."/>
            <person name="James T.Y."/>
            <person name="Kamada T."/>
            <person name="Kilaru S."/>
            <person name="Kodira C."/>
            <person name="Kues U."/>
            <person name="Kupfer D."/>
            <person name="Kwan H.S."/>
            <person name="Lomsadze A."/>
            <person name="Li W."/>
            <person name="Lilly W.W."/>
            <person name="Ma L.J."/>
            <person name="Mackey A.J."/>
            <person name="Manning G."/>
            <person name="Martin F."/>
            <person name="Muraguchi H."/>
            <person name="Natvig D.O."/>
            <person name="Palmerini H."/>
            <person name="Ramesh M.A."/>
            <person name="Rehmeyer C.J."/>
            <person name="Roe B.A."/>
            <person name="Shenoy N."/>
            <person name="Stanke M."/>
            <person name="Ter-Hovhannisyan V."/>
            <person name="Tunlid A."/>
            <person name="Velagapudi R."/>
            <person name="Vision T.J."/>
            <person name="Zeng Q."/>
            <person name="Zolan M.E."/>
            <person name="Pukkila P.J."/>
        </authorList>
    </citation>
    <scope>NUCLEOTIDE SEQUENCE [LARGE SCALE GENOMIC DNA]</scope>
    <source>
        <strain evidence="6">Okayama-7 / 130 / ATCC MYA-4618 / FGSC 9003</strain>
    </source>
</reference>
<dbReference type="RefSeq" id="XP_001839981.2">
    <property type="nucleotide sequence ID" value="XM_001839929.2"/>
</dbReference>
<sequence>MPSRLPTSLKHLVAALAVASLFNALSTVAQPSVLDARRNDELGGRPVVHLDYGSYKGAAEGNVQKFYGMHYAAPPIRFAPPEPPLPFKGLRDASQFGAACPQQSILPGFPPGGNDTFENQSEDCQLSSFSIPPKPETYAVLTSGLFINVIKPAHIPKGKKLPVLFWIYGGGFMLGDTSSYNGVPLVERSLVLDQPVIYVSINHRLSAYGFLGGKEAKDAGLGNIGIRDQVAALEWVQRYIHKFGGDSGKVTIWGESAGAAAVGIHLVRNDGDTKGLFHAAFMQSGGPIPWNPIEAGQEPFDTLARDTGCFEASDKIACLRDLPYERFHAAVMKAPDLLGYAPFKLPFGPSTDGIVVTRNLFQSVALGLYAKVPIIMGNCDDEGTMFSFGSQNVTYGCLLSVNLGSPFGTGNANALTPQFKRIAAFQTDWLFHSTRRFFMSYASKTQPNWYYLWKRGKDTPYIGAAHTQEIPEIFGTGENPDYIGTDALISFANTFDPNTSHEVSLLKYYKWEQYGTNLSAPPGLTFVDPGNSIITTYDTYRVEGISYLANVTLELGGVVLD</sequence>
<dbReference type="eggNOG" id="KOG4389">
    <property type="taxonomic scope" value="Eukaryota"/>
</dbReference>
<dbReference type="VEuPathDB" id="FungiDB:CC1G_12510"/>
<dbReference type="Pfam" id="PF00135">
    <property type="entry name" value="COesterase"/>
    <property type="match status" value="1"/>
</dbReference>
<dbReference type="Gene3D" id="3.40.50.1820">
    <property type="entry name" value="alpha/beta hydrolase"/>
    <property type="match status" value="1"/>
</dbReference>
<dbReference type="InterPro" id="IPR029058">
    <property type="entry name" value="AB_hydrolase_fold"/>
</dbReference>
<evidence type="ECO:0000313" key="6">
    <source>
        <dbReference type="Proteomes" id="UP000001861"/>
    </source>
</evidence>
<dbReference type="HOGENOM" id="CLU_006586_10_6_1"/>
<dbReference type="PANTHER" id="PTHR11559">
    <property type="entry name" value="CARBOXYLESTERASE"/>
    <property type="match status" value="1"/>
</dbReference>
<dbReference type="OMA" id="IINFATH"/>
<dbReference type="GeneID" id="6016601"/>
<keyword evidence="6" id="KW-1185">Reference proteome</keyword>
<dbReference type="EMBL" id="AACS02000002">
    <property type="protein sequence ID" value="EAU81840.2"/>
    <property type="molecule type" value="Genomic_DNA"/>
</dbReference>
<protein>
    <recommendedName>
        <fullName evidence="3">Carboxylic ester hydrolase</fullName>
        <ecNumber evidence="3">3.1.1.-</ecNumber>
    </recommendedName>
</protein>
<feature type="domain" description="Carboxylesterase type B" evidence="4">
    <location>
        <begin position="46"/>
        <end position="388"/>
    </location>
</feature>
<name>A8PAG1_COPC7</name>
<accession>A8PAG1</accession>
<feature type="signal peptide" evidence="3">
    <location>
        <begin position="1"/>
        <end position="29"/>
    </location>
</feature>